<dbReference type="Pfam" id="PF00263">
    <property type="entry name" value="Secretin"/>
    <property type="match status" value="1"/>
</dbReference>
<dbReference type="NCBIfam" id="TIGR02517">
    <property type="entry name" value="type_II_gspD"/>
    <property type="match status" value="1"/>
</dbReference>
<evidence type="ECO:0000256" key="8">
    <source>
        <dbReference type="ARBA" id="ARBA00023136"/>
    </source>
</evidence>
<evidence type="ECO:0000259" key="13">
    <source>
        <dbReference type="Pfam" id="PF00263"/>
    </source>
</evidence>
<dbReference type="InterPro" id="IPR005644">
    <property type="entry name" value="NolW-like"/>
</dbReference>
<dbReference type="InterPro" id="IPR013356">
    <property type="entry name" value="T2SS_GspD"/>
</dbReference>
<dbReference type="PANTHER" id="PTHR30332:SF24">
    <property type="entry name" value="SECRETIN GSPD-RELATED"/>
    <property type="match status" value="1"/>
</dbReference>
<evidence type="ECO:0000256" key="1">
    <source>
        <dbReference type="ARBA" id="ARBA00004442"/>
    </source>
</evidence>
<accession>A0A099KNP1</accession>
<evidence type="ECO:0000259" key="15">
    <source>
        <dbReference type="Pfam" id="PF21305"/>
    </source>
</evidence>
<keyword evidence="9" id="KW-0998">Cell outer membrane</keyword>
<feature type="domain" description="NolW-like" evidence="14">
    <location>
        <begin position="128"/>
        <end position="191"/>
    </location>
</feature>
<reference evidence="16 17" key="1">
    <citation type="submission" date="2014-08" db="EMBL/GenBank/DDBJ databases">
        <title>Genomic and Phenotypic Diversity of Colwellia psychrerythraea strains from Disparate Marine Basins.</title>
        <authorList>
            <person name="Techtmann S.M."/>
            <person name="Stelling S.C."/>
            <person name="Utturkar S.M."/>
            <person name="Alshibli N."/>
            <person name="Harris A."/>
            <person name="Brown S.D."/>
            <person name="Hazen T.C."/>
        </authorList>
    </citation>
    <scope>NUCLEOTIDE SEQUENCE [LARGE SCALE GENOMIC DNA]</scope>
    <source>
        <strain evidence="16 17">GAB14E</strain>
    </source>
</reference>
<dbReference type="PANTHER" id="PTHR30332">
    <property type="entry name" value="PROBABLE GENERAL SECRETION PATHWAY PROTEIN D"/>
    <property type="match status" value="1"/>
</dbReference>
<dbReference type="InterPro" id="IPR038591">
    <property type="entry name" value="NolW-like_sf"/>
</dbReference>
<evidence type="ECO:0000256" key="7">
    <source>
        <dbReference type="ARBA" id="ARBA00022927"/>
    </source>
</evidence>
<protein>
    <submittedName>
        <fullName evidence="16">General secretion pathway protein D</fullName>
    </submittedName>
</protein>
<evidence type="ECO:0000256" key="12">
    <source>
        <dbReference type="SAM" id="SignalP"/>
    </source>
</evidence>
<comment type="caution">
    <text evidence="16">The sequence shown here is derived from an EMBL/GenBank/DDBJ whole genome shotgun (WGS) entry which is preliminary data.</text>
</comment>
<keyword evidence="5" id="KW-0812">Transmembrane</keyword>
<dbReference type="InterPro" id="IPR004846">
    <property type="entry name" value="T2SS/T3SS_dom"/>
</dbReference>
<dbReference type="RefSeq" id="WP_033082550.1">
    <property type="nucleotide sequence ID" value="NZ_JQEC01000033.1"/>
</dbReference>
<dbReference type="Pfam" id="PF03958">
    <property type="entry name" value="Secretin_N"/>
    <property type="match status" value="3"/>
</dbReference>
<keyword evidence="3 10" id="KW-0813">Transport</keyword>
<dbReference type="InterPro" id="IPR001775">
    <property type="entry name" value="GspD/PilQ"/>
</dbReference>
<dbReference type="OrthoDB" id="9775455at2"/>
<comment type="subcellular location">
    <subcellularLocation>
        <location evidence="1 10">Cell outer membrane</location>
    </subcellularLocation>
</comment>
<dbReference type="PATRIC" id="fig|28229.3.peg.2532"/>
<feature type="domain" description="GspD-like N0" evidence="15">
    <location>
        <begin position="32"/>
        <end position="101"/>
    </location>
</feature>
<feature type="chain" id="PRO_5001949222" evidence="12">
    <location>
        <begin position="27"/>
        <end position="695"/>
    </location>
</feature>
<evidence type="ECO:0000256" key="11">
    <source>
        <dbReference type="SAM" id="MobiDB-lite"/>
    </source>
</evidence>
<feature type="domain" description="NolW-like" evidence="14">
    <location>
        <begin position="269"/>
        <end position="348"/>
    </location>
</feature>
<feature type="signal peptide" evidence="12">
    <location>
        <begin position="1"/>
        <end position="26"/>
    </location>
</feature>
<comment type="similarity">
    <text evidence="2">Belongs to the bacterial secretin family. GSP D subfamily.</text>
</comment>
<dbReference type="GO" id="GO:0015627">
    <property type="term" value="C:type II protein secretion system complex"/>
    <property type="evidence" value="ECO:0007669"/>
    <property type="project" value="InterPro"/>
</dbReference>
<dbReference type="InterPro" id="IPR050810">
    <property type="entry name" value="Bact_Secretion_Sys_Channel"/>
</dbReference>
<dbReference type="InterPro" id="IPR049371">
    <property type="entry name" value="GspD-like_N0"/>
</dbReference>
<dbReference type="GO" id="GO:0015628">
    <property type="term" value="P:protein secretion by the type II secretion system"/>
    <property type="evidence" value="ECO:0007669"/>
    <property type="project" value="InterPro"/>
</dbReference>
<keyword evidence="7" id="KW-0653">Protein transport</keyword>
<dbReference type="Proteomes" id="UP000029868">
    <property type="component" value="Unassembled WGS sequence"/>
</dbReference>
<dbReference type="EMBL" id="JQEC01000033">
    <property type="protein sequence ID" value="KGJ92389.1"/>
    <property type="molecule type" value="Genomic_DNA"/>
</dbReference>
<keyword evidence="6 12" id="KW-0732">Signal</keyword>
<evidence type="ECO:0000259" key="14">
    <source>
        <dbReference type="Pfam" id="PF03958"/>
    </source>
</evidence>
<dbReference type="AlphaFoldDB" id="A0A099KNP1"/>
<evidence type="ECO:0000256" key="3">
    <source>
        <dbReference type="ARBA" id="ARBA00022448"/>
    </source>
</evidence>
<keyword evidence="4" id="KW-1134">Transmembrane beta strand</keyword>
<sequence length="695" mass="76141">MMKKFLLVLTTAMAFNYLCFVGQASAAQYSPNFKGTEIVEFVTIVGKNLKKTMIIDPNVRGKINVRSYDMLTEEQYYQFFLSVLEVYGYAAVTKDNNIVKIIRNKDAKTAAIPVIGDNSNILGDEMVTRVVEVKNVTVRELVPLLRQLSDQAGGGNVVNYDPANVIMLTGTASTVNRLVKIIERVDRAGDQAVEIIKLKYASAGEMVRIIEAMNKPSSGKAGQPTFLIPKIVADDRSNSVIVSGEVKARERVTRLVKRLDSELESSGNTRVYRLKYSKSEDLVKVLQGVSDSISSESKGTKSKARSSKKRDVSIDAHESTNSLIITAQPDMLRSLEAVIRQLDVRRAQVLIEAIIVEVYETDGVSLGVQWYNEAGGFTQFTNGPASISSVAAGAEAAAPTKGDYVPAEYNSDNVLIKEGFYQNDTKGDYSILAQVLGNVSGMMFGIAKNDWAAIVQAVSSNTNSNVLATPSITTLDNEEAYFIVGQEVPIITGSTSSSNNSNPFQTVDRQEVGIKLRVTPQVNEGNAVQLTIEQETSSVSGNTGVDISINKREIKTTVMADSGATVVLGGLIDEDVQESVQKVPILGDIPFIGHLFKSTTNTTRKRNLMVFLRATIVRDAGLMAEISESKYNFIRADQIRKHEEGLSLMSNENMPILPQWQDKLTLPPSFEDYQNKLEEKNIGLPKPPTVSEEKD</sequence>
<dbReference type="PRINTS" id="PR00811">
    <property type="entry name" value="BCTERIALGSPD"/>
</dbReference>
<feature type="region of interest" description="Disordered" evidence="11">
    <location>
        <begin position="293"/>
        <end position="314"/>
    </location>
</feature>
<evidence type="ECO:0000313" key="17">
    <source>
        <dbReference type="Proteomes" id="UP000029868"/>
    </source>
</evidence>
<feature type="domain" description="NolW-like" evidence="14">
    <location>
        <begin position="193"/>
        <end position="262"/>
    </location>
</feature>
<evidence type="ECO:0000256" key="6">
    <source>
        <dbReference type="ARBA" id="ARBA00022729"/>
    </source>
</evidence>
<evidence type="ECO:0000256" key="5">
    <source>
        <dbReference type="ARBA" id="ARBA00022692"/>
    </source>
</evidence>
<feature type="domain" description="Type II/III secretion system secretin-like" evidence="13">
    <location>
        <begin position="457"/>
        <end position="618"/>
    </location>
</feature>
<evidence type="ECO:0000256" key="2">
    <source>
        <dbReference type="ARBA" id="ARBA00006980"/>
    </source>
</evidence>
<dbReference type="GO" id="GO:0009279">
    <property type="term" value="C:cell outer membrane"/>
    <property type="evidence" value="ECO:0007669"/>
    <property type="project" value="UniProtKB-SubCell"/>
</dbReference>
<dbReference type="Pfam" id="PF21305">
    <property type="entry name" value="type_II_gspD_N0"/>
    <property type="match status" value="1"/>
</dbReference>
<evidence type="ECO:0000256" key="9">
    <source>
        <dbReference type="ARBA" id="ARBA00023237"/>
    </source>
</evidence>
<evidence type="ECO:0000313" key="16">
    <source>
        <dbReference type="EMBL" id="KGJ92389.1"/>
    </source>
</evidence>
<dbReference type="Gene3D" id="3.30.1370.120">
    <property type="match status" value="3"/>
</dbReference>
<evidence type="ECO:0000256" key="4">
    <source>
        <dbReference type="ARBA" id="ARBA00022452"/>
    </source>
</evidence>
<name>A0A099KNP1_COLPS</name>
<organism evidence="16 17">
    <name type="scientific">Colwellia psychrerythraea</name>
    <name type="common">Vibrio psychroerythus</name>
    <dbReference type="NCBI Taxonomy" id="28229"/>
    <lineage>
        <taxon>Bacteria</taxon>
        <taxon>Pseudomonadati</taxon>
        <taxon>Pseudomonadota</taxon>
        <taxon>Gammaproteobacteria</taxon>
        <taxon>Alteromonadales</taxon>
        <taxon>Colwelliaceae</taxon>
        <taxon>Colwellia</taxon>
    </lineage>
</organism>
<gene>
    <name evidence="16" type="ORF">GAB14E_0511</name>
</gene>
<proteinExistence type="inferred from homology"/>
<feature type="region of interest" description="Disordered" evidence="11">
    <location>
        <begin position="676"/>
        <end position="695"/>
    </location>
</feature>
<evidence type="ECO:0000256" key="10">
    <source>
        <dbReference type="RuleBase" id="RU004004"/>
    </source>
</evidence>
<keyword evidence="8" id="KW-0472">Membrane</keyword>